<gene>
    <name evidence="2" type="ORF">ACFQ21_04560</name>
</gene>
<comment type="caution">
    <text evidence="2">The sequence shown here is derived from an EMBL/GenBank/DDBJ whole genome shotgun (WGS) entry which is preliminary data.</text>
</comment>
<dbReference type="CDD" id="cd00371">
    <property type="entry name" value="HMA"/>
    <property type="match status" value="1"/>
</dbReference>
<feature type="domain" description="HMA" evidence="1">
    <location>
        <begin position="1"/>
        <end position="64"/>
    </location>
</feature>
<accession>A0ABW3K0L6</accession>
<dbReference type="SUPFAM" id="SSF55008">
    <property type="entry name" value="HMA, heavy metal-associated domain"/>
    <property type="match status" value="1"/>
</dbReference>
<proteinExistence type="predicted"/>
<evidence type="ECO:0000313" key="2">
    <source>
        <dbReference type="EMBL" id="MFD0998562.1"/>
    </source>
</evidence>
<dbReference type="RefSeq" id="WP_377575457.1">
    <property type="nucleotide sequence ID" value="NZ_JBHTKA010000001.1"/>
</dbReference>
<evidence type="ECO:0000259" key="1">
    <source>
        <dbReference type="PROSITE" id="PS50846"/>
    </source>
</evidence>
<dbReference type="EMBL" id="JBHTKA010000001">
    <property type="protein sequence ID" value="MFD0998562.1"/>
    <property type="molecule type" value="Genomic_DNA"/>
</dbReference>
<protein>
    <submittedName>
        <fullName evidence="2">Heavy-metal-associated domain-containing protein</fullName>
    </submittedName>
</protein>
<dbReference type="Gene3D" id="3.30.70.100">
    <property type="match status" value="1"/>
</dbReference>
<sequence>MKKFKTNIKCDACVAKVTPYLNESAGNGNWQVNLADPQKTLTIEGDVASEKIQDALQKAGYKADQV</sequence>
<reference evidence="3" key="1">
    <citation type="journal article" date="2019" name="Int. J. Syst. Evol. Microbiol.">
        <title>The Global Catalogue of Microorganisms (GCM) 10K type strain sequencing project: providing services to taxonomists for standard genome sequencing and annotation.</title>
        <authorList>
            <consortium name="The Broad Institute Genomics Platform"/>
            <consortium name="The Broad Institute Genome Sequencing Center for Infectious Disease"/>
            <person name="Wu L."/>
            <person name="Ma J."/>
        </authorList>
    </citation>
    <scope>NUCLEOTIDE SEQUENCE [LARGE SCALE GENOMIC DNA]</scope>
    <source>
        <strain evidence="3">CCUG 58938</strain>
    </source>
</reference>
<evidence type="ECO:0000313" key="3">
    <source>
        <dbReference type="Proteomes" id="UP001597112"/>
    </source>
</evidence>
<keyword evidence="3" id="KW-1185">Reference proteome</keyword>
<name>A0ABW3K0L6_9BACT</name>
<dbReference type="Pfam" id="PF00403">
    <property type="entry name" value="HMA"/>
    <property type="match status" value="1"/>
</dbReference>
<dbReference type="Proteomes" id="UP001597112">
    <property type="component" value="Unassembled WGS sequence"/>
</dbReference>
<dbReference type="InterPro" id="IPR006121">
    <property type="entry name" value="HMA_dom"/>
</dbReference>
<dbReference type="PROSITE" id="PS50846">
    <property type="entry name" value="HMA_2"/>
    <property type="match status" value="1"/>
</dbReference>
<organism evidence="2 3">
    <name type="scientific">Ohtaekwangia kribbensis</name>
    <dbReference type="NCBI Taxonomy" id="688913"/>
    <lineage>
        <taxon>Bacteria</taxon>
        <taxon>Pseudomonadati</taxon>
        <taxon>Bacteroidota</taxon>
        <taxon>Cytophagia</taxon>
        <taxon>Cytophagales</taxon>
        <taxon>Fulvivirgaceae</taxon>
        <taxon>Ohtaekwangia</taxon>
    </lineage>
</organism>
<dbReference type="InterPro" id="IPR036163">
    <property type="entry name" value="HMA_dom_sf"/>
</dbReference>